<comment type="caution">
    <text evidence="8">The sequence shown here is derived from an EMBL/GenBank/DDBJ whole genome shotgun (WGS) entry which is preliminary data.</text>
</comment>
<dbReference type="EMBL" id="JFFI01002702">
    <property type="protein sequence ID" value="KXH26799.1"/>
    <property type="molecule type" value="Genomic_DNA"/>
</dbReference>
<evidence type="ECO:0000256" key="1">
    <source>
        <dbReference type="ARBA" id="ARBA00004141"/>
    </source>
</evidence>
<evidence type="ECO:0000256" key="5">
    <source>
        <dbReference type="ARBA" id="ARBA00038359"/>
    </source>
</evidence>
<feature type="transmembrane region" description="Helical" evidence="6">
    <location>
        <begin position="215"/>
        <end position="240"/>
    </location>
</feature>
<organism evidence="8 9">
    <name type="scientific">Colletotrichum salicis</name>
    <dbReference type="NCBI Taxonomy" id="1209931"/>
    <lineage>
        <taxon>Eukaryota</taxon>
        <taxon>Fungi</taxon>
        <taxon>Dikarya</taxon>
        <taxon>Ascomycota</taxon>
        <taxon>Pezizomycotina</taxon>
        <taxon>Sordariomycetes</taxon>
        <taxon>Hypocreomycetidae</taxon>
        <taxon>Glomerellales</taxon>
        <taxon>Glomerellaceae</taxon>
        <taxon>Colletotrichum</taxon>
        <taxon>Colletotrichum acutatum species complex</taxon>
    </lineage>
</organism>
<dbReference type="InterPro" id="IPR049326">
    <property type="entry name" value="Rhodopsin_dom_fungi"/>
</dbReference>
<proteinExistence type="inferred from homology"/>
<sequence length="449" mass="49639">MATATFTVKNIQTDTKPVIQTRPKIHNAMWTMNGDELTAASPPPPGIVSNFDNPAESLVPQVLVVAIVLNLLAIIFCGIRLYTVKVVIHRHQRDDDLIFIGLLFATAYSVIQVYETRNGAGHHIWDVSRADAVAFHKLSMVDLAAYSLSVLFTKASILVFYLRFPLKRAVRIVVYVVMFATVAYSLAGALGWAYLCTPMEKIWDMDVSGTCVDRSMWWLMLSVCNVATDLAILLLPIWILSPLSLRLVKKIEMTIFLMAGGFLPPVPKSARRKSFGRQAVDDVPDAEMRTVRSNWPLKNEEPFDHVEYQDFRLSQDHKTLYPAKPVDVAEMFEGCGGMVLGQGRLCVVGTVAQVWDDPVGSPASYPLQLSLRRTGHVYRPAPRYMALVSEPWYQSPVLRISTDVMSVDELGGSADDAEKLGLGKMRGPVNVASDHVAASAMNVSARIGS</sequence>
<protein>
    <submittedName>
        <fullName evidence="8">Integral membrane protein</fullName>
    </submittedName>
</protein>
<keyword evidence="3 6" id="KW-1133">Transmembrane helix</keyword>
<keyword evidence="9" id="KW-1185">Reference proteome</keyword>
<gene>
    <name evidence="8" type="ORF">CSAL01_00345</name>
</gene>
<dbReference type="AlphaFoldDB" id="A0A135RT96"/>
<evidence type="ECO:0000256" key="2">
    <source>
        <dbReference type="ARBA" id="ARBA00022692"/>
    </source>
</evidence>
<feature type="transmembrane region" description="Helical" evidence="6">
    <location>
        <begin position="143"/>
        <end position="162"/>
    </location>
</feature>
<evidence type="ECO:0000256" key="4">
    <source>
        <dbReference type="ARBA" id="ARBA00023136"/>
    </source>
</evidence>
<comment type="subcellular location">
    <subcellularLocation>
        <location evidence="1">Membrane</location>
        <topology evidence="1">Multi-pass membrane protein</topology>
    </subcellularLocation>
</comment>
<dbReference type="Proteomes" id="UP000070121">
    <property type="component" value="Unassembled WGS sequence"/>
</dbReference>
<feature type="transmembrane region" description="Helical" evidence="6">
    <location>
        <begin position="174"/>
        <end position="195"/>
    </location>
</feature>
<evidence type="ECO:0000256" key="3">
    <source>
        <dbReference type="ARBA" id="ARBA00022989"/>
    </source>
</evidence>
<evidence type="ECO:0000313" key="8">
    <source>
        <dbReference type="EMBL" id="KXH26799.1"/>
    </source>
</evidence>
<dbReference type="InterPro" id="IPR052337">
    <property type="entry name" value="SAT4-like"/>
</dbReference>
<comment type="similarity">
    <text evidence="5">Belongs to the SAT4 family.</text>
</comment>
<evidence type="ECO:0000256" key="6">
    <source>
        <dbReference type="SAM" id="Phobius"/>
    </source>
</evidence>
<evidence type="ECO:0000313" key="9">
    <source>
        <dbReference type="Proteomes" id="UP000070121"/>
    </source>
</evidence>
<dbReference type="PANTHER" id="PTHR33048">
    <property type="entry name" value="PTH11-LIKE INTEGRAL MEMBRANE PROTEIN (AFU_ORTHOLOGUE AFUA_5G11245)"/>
    <property type="match status" value="1"/>
</dbReference>
<keyword evidence="2 6" id="KW-0812">Transmembrane</keyword>
<dbReference type="Pfam" id="PF20684">
    <property type="entry name" value="Fung_rhodopsin"/>
    <property type="match status" value="1"/>
</dbReference>
<dbReference type="GO" id="GO:0016020">
    <property type="term" value="C:membrane"/>
    <property type="evidence" value="ECO:0007669"/>
    <property type="project" value="UniProtKB-SubCell"/>
</dbReference>
<feature type="domain" description="Rhodopsin" evidence="7">
    <location>
        <begin position="80"/>
        <end position="263"/>
    </location>
</feature>
<evidence type="ECO:0000259" key="7">
    <source>
        <dbReference type="Pfam" id="PF20684"/>
    </source>
</evidence>
<feature type="transmembrane region" description="Helical" evidence="6">
    <location>
        <begin position="62"/>
        <end position="84"/>
    </location>
</feature>
<dbReference type="OrthoDB" id="444631at2759"/>
<name>A0A135RT96_9PEZI</name>
<accession>A0A135RT96</accession>
<feature type="transmembrane region" description="Helical" evidence="6">
    <location>
        <begin position="96"/>
        <end position="114"/>
    </location>
</feature>
<dbReference type="STRING" id="1209931.A0A135RT96"/>
<dbReference type="PANTHER" id="PTHR33048:SF55">
    <property type="entry name" value="INTEGRAL MEMBRANE PROTEIN"/>
    <property type="match status" value="1"/>
</dbReference>
<reference evidence="8 9" key="1">
    <citation type="submission" date="2014-02" db="EMBL/GenBank/DDBJ databases">
        <title>The genome sequence of Colletotrichum salicis CBS 607.94.</title>
        <authorList>
            <person name="Baroncelli R."/>
            <person name="Thon M.R."/>
        </authorList>
    </citation>
    <scope>NUCLEOTIDE SEQUENCE [LARGE SCALE GENOMIC DNA]</scope>
    <source>
        <strain evidence="8 9">CBS 607.94</strain>
    </source>
</reference>
<keyword evidence="4 6" id="KW-0472">Membrane</keyword>